<dbReference type="EMBL" id="BMOI01000001">
    <property type="protein sequence ID" value="GGK90314.1"/>
    <property type="molecule type" value="Genomic_DNA"/>
</dbReference>
<feature type="domain" description="Glyceraldehyde 3-phosphate dehydrogenase NAD(P) binding" evidence="3">
    <location>
        <begin position="129"/>
        <end position="289"/>
    </location>
</feature>
<dbReference type="SMART" id="SM00846">
    <property type="entry name" value="Gp_dh_N"/>
    <property type="match status" value="1"/>
</dbReference>
<dbReference type="Gene3D" id="3.30.360.10">
    <property type="entry name" value="Dihydrodipicolinate Reductase, domain 2"/>
    <property type="match status" value="1"/>
</dbReference>
<name>A0A8H9G641_9MICO</name>
<dbReference type="EC" id="1.2.1.12" evidence="5"/>
<sequence length="500" mass="52833">MSRAGTDRVFDEWVDRGSVAAAMVPIIDGLHRRHNVVTTIHGRRLVGRSVNEILKLHRFARHVDGAELSPHEVLPVLHALTRLDLGPSVVDVADCNAGFRRQDALGLDDHLRLVLADAVGSGPYAAAPRDVVVYGFGRIGRLVARILLARSGDAYGLRLRAVVLRSTGPEDLVKRASLLRRDSVHGPFDGTITVDQDEQTITANGTVIRFIGAASPSEIDYTAYGIDDAIVVDSTGASTDRSTLSAHLAAPGVSRVLLTAPASGDVPNIVHGVNDAAIGDEPILAAASCTTNAVTPVLAALDERYGIEHGHVETVHSFTNDQNLTDNHHPGPRRGRSAALNMVPTKTGAARAVAKAYPPLAGKLTGSAIRVPTPDVSIAVLTLTLGTGVTREALNAHLREVSLRSALRRQVDYVESPEVVSSDFLGSRKAGVVDGLATIADGGRQVVVYVWYDNEYGYSRQVVRVLETMSGQRVPTLPGVSASVSAVSAASAGVLDALPV</sequence>
<dbReference type="PRINTS" id="PR00078">
    <property type="entry name" value="G3PDHDRGNASE"/>
</dbReference>
<dbReference type="Proteomes" id="UP000648535">
    <property type="component" value="Unassembled WGS sequence"/>
</dbReference>
<evidence type="ECO:0000256" key="2">
    <source>
        <dbReference type="RuleBase" id="RU000397"/>
    </source>
</evidence>
<dbReference type="Pfam" id="PF00044">
    <property type="entry name" value="Gp_dh_N"/>
    <property type="match status" value="1"/>
</dbReference>
<accession>A0A8H9G641</accession>
<dbReference type="GO" id="GO:0051287">
    <property type="term" value="F:NAD binding"/>
    <property type="evidence" value="ECO:0007669"/>
    <property type="project" value="InterPro"/>
</dbReference>
<dbReference type="RefSeq" id="WP_175327850.1">
    <property type="nucleotide sequence ID" value="NZ_BMOI01000001.1"/>
</dbReference>
<organism evidence="4 6">
    <name type="scientific">Curtobacterium luteum</name>
    <dbReference type="NCBI Taxonomy" id="33881"/>
    <lineage>
        <taxon>Bacteria</taxon>
        <taxon>Bacillati</taxon>
        <taxon>Actinomycetota</taxon>
        <taxon>Actinomycetes</taxon>
        <taxon>Micrococcales</taxon>
        <taxon>Microbacteriaceae</taxon>
        <taxon>Curtobacterium</taxon>
    </lineage>
</organism>
<keyword evidence="7" id="KW-1185">Reference proteome</keyword>
<dbReference type="Gene3D" id="3.40.50.720">
    <property type="entry name" value="NAD(P)-binding Rossmann-like Domain"/>
    <property type="match status" value="1"/>
</dbReference>
<comment type="caution">
    <text evidence="4">The sequence shown here is derived from an EMBL/GenBank/DDBJ whole genome shotgun (WGS) entry which is preliminary data.</text>
</comment>
<dbReference type="PANTHER" id="PTHR43454:SF1">
    <property type="entry name" value="GLYCERALDEHYDE 3-PHOSPHATE DEHYDROGENASE NAD(P) BINDING DOMAIN-CONTAINING PROTEIN"/>
    <property type="match status" value="1"/>
</dbReference>
<comment type="similarity">
    <text evidence="2">Belongs to the glyceraldehyde-3-phosphate dehydrogenase family.</text>
</comment>
<proteinExistence type="inferred from homology"/>
<reference evidence="5 7" key="3">
    <citation type="submission" date="2021-01" db="EMBL/GenBank/DDBJ databases">
        <title>Sequencing the genomes of 1000 actinobacteria strains.</title>
        <authorList>
            <person name="Klenk H.-P."/>
        </authorList>
    </citation>
    <scope>NUCLEOTIDE SEQUENCE [LARGE SCALE GENOMIC DNA]</scope>
    <source>
        <strain evidence="5 7">DSM 20542</strain>
    </source>
</reference>
<dbReference type="SUPFAM" id="SSF55347">
    <property type="entry name" value="Glyceraldehyde-3-phosphate dehydrogenase-like, C-terminal domain"/>
    <property type="match status" value="1"/>
</dbReference>
<reference evidence="4" key="1">
    <citation type="journal article" date="2014" name="Int. J. Syst. Evol. Microbiol.">
        <title>Complete genome sequence of Corynebacterium casei LMG S-19264T (=DSM 44701T), isolated from a smear-ripened cheese.</title>
        <authorList>
            <consortium name="US DOE Joint Genome Institute (JGI-PGF)"/>
            <person name="Walter F."/>
            <person name="Albersmeier A."/>
            <person name="Kalinowski J."/>
            <person name="Ruckert C."/>
        </authorList>
    </citation>
    <scope>NUCLEOTIDE SEQUENCE</scope>
    <source>
        <strain evidence="4">JCM 1480</strain>
    </source>
</reference>
<dbReference type="InterPro" id="IPR020828">
    <property type="entry name" value="GlycerAld_3-P_DH_NAD(P)-bd"/>
</dbReference>
<dbReference type="Proteomes" id="UP000746584">
    <property type="component" value="Unassembled WGS sequence"/>
</dbReference>
<dbReference type="NCBIfam" id="NF006139">
    <property type="entry name" value="PRK08289.1"/>
    <property type="match status" value="1"/>
</dbReference>
<dbReference type="Pfam" id="PF02800">
    <property type="entry name" value="Gp_dh_C"/>
    <property type="match status" value="1"/>
</dbReference>
<evidence type="ECO:0000259" key="3">
    <source>
        <dbReference type="SMART" id="SM00846"/>
    </source>
</evidence>
<dbReference type="CDD" id="cd18126">
    <property type="entry name" value="GAPDH_I_C"/>
    <property type="match status" value="1"/>
</dbReference>
<protein>
    <submittedName>
        <fullName evidence="4 5">Glyceraldehyde-3-phosphate dehydrogenase</fullName>
        <ecNumber evidence="5">1.2.1.12</ecNumber>
    </submittedName>
</protein>
<dbReference type="InterPro" id="IPR036291">
    <property type="entry name" value="NAD(P)-bd_dom_sf"/>
</dbReference>
<dbReference type="InterPro" id="IPR020829">
    <property type="entry name" value="GlycerAld_3-P_DH_cat"/>
</dbReference>
<dbReference type="PANTHER" id="PTHR43454">
    <property type="entry name" value="GLYCERALDEHYDE-3-PHOSPHATE DEHYDROGENASE"/>
    <property type="match status" value="1"/>
</dbReference>
<evidence type="ECO:0000313" key="7">
    <source>
        <dbReference type="Proteomes" id="UP000746584"/>
    </source>
</evidence>
<dbReference type="AlphaFoldDB" id="A0A8H9G641"/>
<dbReference type="CDD" id="cd05214">
    <property type="entry name" value="GAPDH_I_N"/>
    <property type="match status" value="1"/>
</dbReference>
<gene>
    <name evidence="4" type="ORF">GCM10009769_05490</name>
    <name evidence="5" type="ORF">JOE58_000707</name>
</gene>
<dbReference type="InterPro" id="IPR020831">
    <property type="entry name" value="GlycerAld/Erythrose_P_DH"/>
</dbReference>
<keyword evidence="1 5" id="KW-0560">Oxidoreductase</keyword>
<reference evidence="4" key="2">
    <citation type="submission" date="2020-09" db="EMBL/GenBank/DDBJ databases">
        <authorList>
            <person name="Sun Q."/>
            <person name="Ohkuma M."/>
        </authorList>
    </citation>
    <scope>NUCLEOTIDE SEQUENCE</scope>
    <source>
        <strain evidence="4">JCM 1480</strain>
    </source>
</reference>
<dbReference type="EMBL" id="JAFBCG010000001">
    <property type="protein sequence ID" value="MBM7801456.1"/>
    <property type="molecule type" value="Genomic_DNA"/>
</dbReference>
<evidence type="ECO:0000256" key="1">
    <source>
        <dbReference type="ARBA" id="ARBA00023002"/>
    </source>
</evidence>
<evidence type="ECO:0000313" key="5">
    <source>
        <dbReference type="EMBL" id="MBM7801456.1"/>
    </source>
</evidence>
<evidence type="ECO:0000313" key="4">
    <source>
        <dbReference type="EMBL" id="GGK90314.1"/>
    </source>
</evidence>
<dbReference type="GO" id="GO:0004365">
    <property type="term" value="F:glyceraldehyde-3-phosphate dehydrogenase (NAD+) (phosphorylating) activity"/>
    <property type="evidence" value="ECO:0007669"/>
    <property type="project" value="UniProtKB-EC"/>
</dbReference>
<dbReference type="SUPFAM" id="SSF51735">
    <property type="entry name" value="NAD(P)-binding Rossmann-fold domains"/>
    <property type="match status" value="1"/>
</dbReference>
<evidence type="ECO:0000313" key="6">
    <source>
        <dbReference type="Proteomes" id="UP000648535"/>
    </source>
</evidence>